<dbReference type="GO" id="GO:0016887">
    <property type="term" value="F:ATP hydrolysis activity"/>
    <property type="evidence" value="ECO:0007669"/>
    <property type="project" value="InterPro"/>
</dbReference>
<dbReference type="AlphaFoldDB" id="A0A1H1RXP7"/>
<dbReference type="EMBL" id="LT629758">
    <property type="protein sequence ID" value="SDS39759.1"/>
    <property type="molecule type" value="Genomic_DNA"/>
</dbReference>
<dbReference type="SMART" id="SM00382">
    <property type="entry name" value="AAA"/>
    <property type="match status" value="1"/>
</dbReference>
<proteinExistence type="inferred from homology"/>
<evidence type="ECO:0000259" key="5">
    <source>
        <dbReference type="PROSITE" id="PS50893"/>
    </source>
</evidence>
<dbReference type="PROSITE" id="PS00211">
    <property type="entry name" value="ABC_TRANSPORTER_1"/>
    <property type="match status" value="1"/>
</dbReference>
<sequence length="346" mass="37001">MLLSVNRYNEAAILRFAGPGGAWYPGTRSGPYRGPMWVPPPVRSVVPVIEVHQLTKSYGPVKAVEDVSFRLEAGVVNGFVGPNGAGKSTTMRMMVGLDRPTSGHCLIGGRPYTALDAPLRQVGALLDPEAIHPGRSGRNHLRVLARTHGISARRADEVLEMVGLTSAADRRIRGYSLGMRQRLGLAAALLGDPAALLLDEPANGLDPDGIIWIRTLLRSLAREGRAVLVSSHLMGELAQTADRLIVLGHGRVLADATVAELVSRNATRVVQVRTDRPDELEKLVRGRDSAVARRPDGGLEITGMAADDVAVLAHRDGILLYEITTVPASLEDAYLSLTSGFTGGTR</sequence>
<evidence type="ECO:0000256" key="2">
    <source>
        <dbReference type="ARBA" id="ARBA00022448"/>
    </source>
</evidence>
<evidence type="ECO:0000256" key="1">
    <source>
        <dbReference type="ARBA" id="ARBA00005417"/>
    </source>
</evidence>
<evidence type="ECO:0000256" key="4">
    <source>
        <dbReference type="ARBA" id="ARBA00022840"/>
    </source>
</evidence>
<evidence type="ECO:0000313" key="6">
    <source>
        <dbReference type="EMBL" id="SDS39759.1"/>
    </source>
</evidence>
<dbReference type="GO" id="GO:0005524">
    <property type="term" value="F:ATP binding"/>
    <property type="evidence" value="ECO:0007669"/>
    <property type="project" value="UniProtKB-KW"/>
</dbReference>
<dbReference type="InterPro" id="IPR003593">
    <property type="entry name" value="AAA+_ATPase"/>
</dbReference>
<keyword evidence="7" id="KW-1185">Reference proteome</keyword>
<feature type="domain" description="ABC transporter" evidence="5">
    <location>
        <begin position="49"/>
        <end position="274"/>
    </location>
</feature>
<dbReference type="Gene3D" id="3.40.50.300">
    <property type="entry name" value="P-loop containing nucleotide triphosphate hydrolases"/>
    <property type="match status" value="1"/>
</dbReference>
<evidence type="ECO:0000256" key="3">
    <source>
        <dbReference type="ARBA" id="ARBA00022741"/>
    </source>
</evidence>
<gene>
    <name evidence="6" type="ORF">SAMN04489716_0697</name>
</gene>
<organism evidence="6 7">
    <name type="scientific">Actinoplanes derwentensis</name>
    <dbReference type="NCBI Taxonomy" id="113562"/>
    <lineage>
        <taxon>Bacteria</taxon>
        <taxon>Bacillati</taxon>
        <taxon>Actinomycetota</taxon>
        <taxon>Actinomycetes</taxon>
        <taxon>Micromonosporales</taxon>
        <taxon>Micromonosporaceae</taxon>
        <taxon>Actinoplanes</taxon>
    </lineage>
</organism>
<name>A0A1H1RXP7_9ACTN</name>
<dbReference type="Proteomes" id="UP000198688">
    <property type="component" value="Chromosome I"/>
</dbReference>
<dbReference type="STRING" id="113562.SAMN04489716_0697"/>
<dbReference type="PANTHER" id="PTHR43335">
    <property type="entry name" value="ABC TRANSPORTER, ATP-BINDING PROTEIN"/>
    <property type="match status" value="1"/>
</dbReference>
<keyword evidence="2" id="KW-0813">Transport</keyword>
<accession>A0A1H1RXP7</accession>
<dbReference type="PANTHER" id="PTHR43335:SF4">
    <property type="entry name" value="ABC TRANSPORTER, ATP-BINDING PROTEIN"/>
    <property type="match status" value="1"/>
</dbReference>
<dbReference type="InterPro" id="IPR027417">
    <property type="entry name" value="P-loop_NTPase"/>
</dbReference>
<protein>
    <submittedName>
        <fullName evidence="6">ABC-2 type transport system ATP-binding protein</fullName>
    </submittedName>
</protein>
<dbReference type="InterPro" id="IPR003439">
    <property type="entry name" value="ABC_transporter-like_ATP-bd"/>
</dbReference>
<dbReference type="PROSITE" id="PS50893">
    <property type="entry name" value="ABC_TRANSPORTER_2"/>
    <property type="match status" value="1"/>
</dbReference>
<evidence type="ECO:0000313" key="7">
    <source>
        <dbReference type="Proteomes" id="UP000198688"/>
    </source>
</evidence>
<comment type="similarity">
    <text evidence="1">Belongs to the ABC transporter superfamily.</text>
</comment>
<dbReference type="Pfam" id="PF00005">
    <property type="entry name" value="ABC_tran"/>
    <property type="match status" value="1"/>
</dbReference>
<dbReference type="InterPro" id="IPR017871">
    <property type="entry name" value="ABC_transporter-like_CS"/>
</dbReference>
<keyword evidence="3" id="KW-0547">Nucleotide-binding</keyword>
<reference evidence="6 7" key="1">
    <citation type="submission" date="2016-10" db="EMBL/GenBank/DDBJ databases">
        <authorList>
            <person name="de Groot N.N."/>
        </authorList>
    </citation>
    <scope>NUCLEOTIDE SEQUENCE [LARGE SCALE GENOMIC DNA]</scope>
    <source>
        <strain evidence="6 7">DSM 43941</strain>
    </source>
</reference>
<dbReference type="SUPFAM" id="SSF52540">
    <property type="entry name" value="P-loop containing nucleoside triphosphate hydrolases"/>
    <property type="match status" value="1"/>
</dbReference>
<keyword evidence="4 6" id="KW-0067">ATP-binding</keyword>